<dbReference type="RefSeq" id="WP_166536063.1">
    <property type="nucleotide sequence ID" value="NZ_JAABLM010000003.1"/>
</dbReference>
<feature type="transmembrane region" description="Helical" evidence="1">
    <location>
        <begin position="36"/>
        <end position="54"/>
    </location>
</feature>
<evidence type="ECO:0000313" key="3">
    <source>
        <dbReference type="EMBL" id="NBL64235.1"/>
    </source>
</evidence>
<keyword evidence="1" id="KW-0472">Membrane</keyword>
<feature type="transmembrane region" description="Helical" evidence="1">
    <location>
        <begin position="133"/>
        <end position="150"/>
    </location>
</feature>
<feature type="transmembrane region" description="Helical" evidence="1">
    <location>
        <begin position="246"/>
        <end position="264"/>
    </location>
</feature>
<evidence type="ECO:0000259" key="2">
    <source>
        <dbReference type="Pfam" id="PF00892"/>
    </source>
</evidence>
<dbReference type="InterPro" id="IPR000620">
    <property type="entry name" value="EamA_dom"/>
</dbReference>
<feature type="transmembrane region" description="Helical" evidence="1">
    <location>
        <begin position="7"/>
        <end position="24"/>
    </location>
</feature>
<feature type="domain" description="EamA" evidence="2">
    <location>
        <begin position="6"/>
        <end position="148"/>
    </location>
</feature>
<protein>
    <submittedName>
        <fullName evidence="3">EamA family transporter</fullName>
    </submittedName>
</protein>
<feature type="transmembrane region" description="Helical" evidence="1">
    <location>
        <begin position="77"/>
        <end position="100"/>
    </location>
</feature>
<evidence type="ECO:0000313" key="4">
    <source>
        <dbReference type="Proteomes" id="UP000798602"/>
    </source>
</evidence>
<feature type="transmembrane region" description="Helical" evidence="1">
    <location>
        <begin position="106"/>
        <end position="126"/>
    </location>
</feature>
<evidence type="ECO:0000256" key="1">
    <source>
        <dbReference type="SAM" id="Phobius"/>
    </source>
</evidence>
<name>A0ABW9Z814_9FLAO</name>
<keyword evidence="1" id="KW-1133">Transmembrane helix</keyword>
<feature type="domain" description="EamA" evidence="2">
    <location>
        <begin position="157"/>
        <end position="286"/>
    </location>
</feature>
<gene>
    <name evidence="3" type="ORF">GV828_03355</name>
</gene>
<reference evidence="4" key="1">
    <citation type="submission" date="2020-01" db="EMBL/GenBank/DDBJ databases">
        <title>Sphingomonas sp. strain CSW-10.</title>
        <authorList>
            <person name="Chen W.-M."/>
        </authorList>
    </citation>
    <scope>NUCLEOTIDE SEQUENCE [LARGE SCALE GENOMIC DNA]</scope>
    <source>
        <strain evidence="4">NST-5</strain>
    </source>
</reference>
<keyword evidence="4" id="KW-1185">Reference proteome</keyword>
<feature type="transmembrane region" description="Helical" evidence="1">
    <location>
        <begin position="183"/>
        <end position="201"/>
    </location>
</feature>
<accession>A0ABW9Z814</accession>
<dbReference type="EMBL" id="JAABLM010000003">
    <property type="protein sequence ID" value="NBL64235.1"/>
    <property type="molecule type" value="Genomic_DNA"/>
</dbReference>
<dbReference type="PANTHER" id="PTHR22911:SF137">
    <property type="entry name" value="SOLUTE CARRIER FAMILY 35 MEMBER G2-RELATED"/>
    <property type="match status" value="1"/>
</dbReference>
<dbReference type="SUPFAM" id="SSF103481">
    <property type="entry name" value="Multidrug resistance efflux transporter EmrE"/>
    <property type="match status" value="2"/>
</dbReference>
<feature type="transmembrane region" description="Helical" evidence="1">
    <location>
        <begin position="270"/>
        <end position="290"/>
    </location>
</feature>
<dbReference type="Pfam" id="PF00892">
    <property type="entry name" value="EamA"/>
    <property type="match status" value="2"/>
</dbReference>
<dbReference type="InterPro" id="IPR037185">
    <property type="entry name" value="EmrE-like"/>
</dbReference>
<keyword evidence="1" id="KW-0812">Transmembrane</keyword>
<comment type="caution">
    <text evidence="3">The sequence shown here is derived from an EMBL/GenBank/DDBJ whole genome shotgun (WGS) entry which is preliminary data.</text>
</comment>
<dbReference type="PANTHER" id="PTHR22911">
    <property type="entry name" value="ACYL-MALONYL CONDENSING ENZYME-RELATED"/>
    <property type="match status" value="1"/>
</dbReference>
<proteinExistence type="predicted"/>
<dbReference type="Proteomes" id="UP000798602">
    <property type="component" value="Unassembled WGS sequence"/>
</dbReference>
<sequence length="300" mass="34423">MKFSKYYLSAITAYIIWGFFSLGLKPLANIASLDILFHRVFLCVILMVAINFLFRKKVIKETYNEFKSLDKKEKKSIIFLIISGTFLLTANWFFFIYVMNHINVKAAGFAYLVCPILTAVFASIILKEKLSTLQKVAVAISFFSCTILAMSYLKDVVYSLIVGATYALYLVSQRKNTRIDKFLMLGIQLFGMACILLPFYPFYSQPFPTETNFIIFIPIISVLFTIIPMYLSLYALKEVNSSTVGILIYINPIINFFLAVFLFHEKISEMQIVAYSLIMIAVVIFNYSVFAKRKPLVLKM</sequence>
<feature type="transmembrane region" description="Helical" evidence="1">
    <location>
        <begin position="156"/>
        <end position="171"/>
    </location>
</feature>
<organism evidence="3 4">
    <name type="scientific">Flavobacterium ichthyis</name>
    <dbReference type="NCBI Taxonomy" id="2698827"/>
    <lineage>
        <taxon>Bacteria</taxon>
        <taxon>Pseudomonadati</taxon>
        <taxon>Bacteroidota</taxon>
        <taxon>Flavobacteriia</taxon>
        <taxon>Flavobacteriales</taxon>
        <taxon>Flavobacteriaceae</taxon>
        <taxon>Flavobacterium</taxon>
    </lineage>
</organism>
<feature type="transmembrane region" description="Helical" evidence="1">
    <location>
        <begin position="213"/>
        <end position="234"/>
    </location>
</feature>